<keyword evidence="6" id="KW-0975">Bacterial flagellum</keyword>
<keyword evidence="5" id="KW-0964">Secreted</keyword>
<keyword evidence="10" id="KW-1185">Reference proteome</keyword>
<keyword evidence="9" id="KW-0969">Cilium</keyword>
<dbReference type="SUPFAM" id="SSF64518">
    <property type="entry name" value="Phase 1 flagellin"/>
    <property type="match status" value="1"/>
</dbReference>
<protein>
    <recommendedName>
        <fullName evidence="4">Flagellar hook-associated protein 1</fullName>
    </recommendedName>
</protein>
<dbReference type="InterPro" id="IPR010930">
    <property type="entry name" value="Flg_bb/hook_C_dom"/>
</dbReference>
<dbReference type="Pfam" id="PF06429">
    <property type="entry name" value="Flg_bbr_C"/>
    <property type="match status" value="1"/>
</dbReference>
<dbReference type="GO" id="GO:0009424">
    <property type="term" value="C:bacterial-type flagellum hook"/>
    <property type="evidence" value="ECO:0007669"/>
    <property type="project" value="InterPro"/>
</dbReference>
<gene>
    <name evidence="9" type="primary">flgK</name>
    <name evidence="9" type="ORF">ENE74_01625</name>
</gene>
<evidence type="ECO:0000313" key="10">
    <source>
        <dbReference type="Proteomes" id="UP000282977"/>
    </source>
</evidence>
<proteinExistence type="inferred from homology"/>
<dbReference type="GO" id="GO:0005198">
    <property type="term" value="F:structural molecule activity"/>
    <property type="evidence" value="ECO:0007669"/>
    <property type="project" value="InterPro"/>
</dbReference>
<dbReference type="GO" id="GO:0044780">
    <property type="term" value="P:bacterial-type flagellum assembly"/>
    <property type="evidence" value="ECO:0007669"/>
    <property type="project" value="InterPro"/>
</dbReference>
<keyword evidence="9" id="KW-0282">Flagellum</keyword>
<dbReference type="InterPro" id="IPR002371">
    <property type="entry name" value="FlgK"/>
</dbReference>
<dbReference type="EMBL" id="RZUL01000001">
    <property type="protein sequence ID" value="RVT43358.1"/>
    <property type="molecule type" value="Genomic_DNA"/>
</dbReference>
<dbReference type="AlphaFoldDB" id="A0A437JBS1"/>
<accession>A0A437JBS1</accession>
<dbReference type="Pfam" id="PF22638">
    <property type="entry name" value="FlgK_D1"/>
    <property type="match status" value="1"/>
</dbReference>
<comment type="similarity">
    <text evidence="3">Belongs to the flagella basal body rod proteins family.</text>
</comment>
<dbReference type="OrthoDB" id="7181295at2"/>
<evidence type="ECO:0000256" key="2">
    <source>
        <dbReference type="ARBA" id="ARBA00004613"/>
    </source>
</evidence>
<dbReference type="RefSeq" id="WP_127688894.1">
    <property type="nucleotide sequence ID" value="NZ_RZUL01000001.1"/>
</dbReference>
<evidence type="ECO:0000256" key="5">
    <source>
        <dbReference type="ARBA" id="ARBA00022525"/>
    </source>
</evidence>
<organism evidence="9 10">
    <name type="scientific">Sphingobium algorifonticola</name>
    <dbReference type="NCBI Taxonomy" id="2008318"/>
    <lineage>
        <taxon>Bacteria</taxon>
        <taxon>Pseudomonadati</taxon>
        <taxon>Pseudomonadota</taxon>
        <taxon>Alphaproteobacteria</taxon>
        <taxon>Sphingomonadales</taxon>
        <taxon>Sphingomonadaceae</taxon>
        <taxon>Sphingobium</taxon>
    </lineage>
</organism>
<dbReference type="InterPro" id="IPR053927">
    <property type="entry name" value="FlgK_helical"/>
</dbReference>
<dbReference type="NCBIfam" id="TIGR02492">
    <property type="entry name" value="flgK_ends"/>
    <property type="match status" value="1"/>
</dbReference>
<keyword evidence="9" id="KW-0966">Cell projection</keyword>
<reference evidence="9 10" key="1">
    <citation type="submission" date="2019-01" db="EMBL/GenBank/DDBJ databases">
        <authorList>
            <person name="Chen W.-M."/>
        </authorList>
    </citation>
    <scope>NUCLEOTIDE SEQUENCE [LARGE SCALE GENOMIC DNA]</scope>
    <source>
        <strain evidence="9 10">TLA-22</strain>
    </source>
</reference>
<dbReference type="PROSITE" id="PS00588">
    <property type="entry name" value="FLAGELLA_BB_ROD"/>
    <property type="match status" value="1"/>
</dbReference>
<name>A0A437JBS1_9SPHN</name>
<evidence type="ECO:0000259" key="8">
    <source>
        <dbReference type="Pfam" id="PF22638"/>
    </source>
</evidence>
<dbReference type="InterPro" id="IPR019776">
    <property type="entry name" value="Flagellar_basal_body_rod_CS"/>
</dbReference>
<evidence type="ECO:0000259" key="7">
    <source>
        <dbReference type="Pfam" id="PF06429"/>
    </source>
</evidence>
<feature type="domain" description="Flagellar basal-body/hook protein C-terminal" evidence="7">
    <location>
        <begin position="404"/>
        <end position="442"/>
    </location>
</feature>
<comment type="caution">
    <text evidence="9">The sequence shown here is derived from an EMBL/GenBank/DDBJ whole genome shotgun (WGS) entry which is preliminary data.</text>
</comment>
<comment type="subcellular location">
    <subcellularLocation>
        <location evidence="1">Bacterial flagellum</location>
    </subcellularLocation>
    <subcellularLocation>
        <location evidence="2">Secreted</location>
    </subcellularLocation>
</comment>
<dbReference type="PANTHER" id="PTHR30033">
    <property type="entry name" value="FLAGELLAR HOOK-ASSOCIATED PROTEIN 1"/>
    <property type="match status" value="1"/>
</dbReference>
<evidence type="ECO:0000313" key="9">
    <source>
        <dbReference type="EMBL" id="RVT43358.1"/>
    </source>
</evidence>
<dbReference type="PANTHER" id="PTHR30033:SF2">
    <property type="entry name" value="FLAGELLAR HOOK PROTEIN"/>
    <property type="match status" value="1"/>
</dbReference>
<dbReference type="GO" id="GO:0005576">
    <property type="term" value="C:extracellular region"/>
    <property type="evidence" value="ECO:0007669"/>
    <property type="project" value="UniProtKB-SubCell"/>
</dbReference>
<evidence type="ECO:0000256" key="3">
    <source>
        <dbReference type="ARBA" id="ARBA00009677"/>
    </source>
</evidence>
<feature type="domain" description="Flagellar hook-associated protein FlgK helical" evidence="8">
    <location>
        <begin position="98"/>
        <end position="321"/>
    </location>
</feature>
<sequence length="444" mass="45998">MSGDLFIIGASGTKAYRAALSAVSENIANANTANYNRRSISMREAPSSVSTMMLYSPQVSFSGVDIARVNRANDPYLDATARLTGTAMGSANARMRWLSDIETGLDDSDTGVGHLLSDMFGGVEKLAANPSNDALRTTLIYGMQRVVESFHQTANALENSQTGIAADASADVLAVNNALDELARVNTNLLRAQDGTANHAQLLDSRDAAMAEVTKRLNVTVSFGTNGTVALDYAGQTIVSGGDPMSFAVTQNSDGTLALALEGSAVAAPANGSLGGLFQSGTIARDRLAALDTLAVQFATDMNAWHAQGTTDAGNPGGALFTVGTTAASLTLAISSNADVATRSADGRLNGNLLNISSVRGTGGVEQGWTALIATNANLLNATKAEFTAAENRDEQARAARENVSGVDLDAEAADLLRIQQAYSGCAKIIQVARETIDAILSII</sequence>
<dbReference type="Proteomes" id="UP000282977">
    <property type="component" value="Unassembled WGS sequence"/>
</dbReference>
<evidence type="ECO:0000256" key="1">
    <source>
        <dbReference type="ARBA" id="ARBA00004365"/>
    </source>
</evidence>
<evidence type="ECO:0000256" key="4">
    <source>
        <dbReference type="ARBA" id="ARBA00016244"/>
    </source>
</evidence>
<evidence type="ECO:0000256" key="6">
    <source>
        <dbReference type="ARBA" id="ARBA00023143"/>
    </source>
</evidence>